<dbReference type="Pfam" id="PF04883">
    <property type="entry name" value="HK97-gp10_like"/>
    <property type="match status" value="1"/>
</dbReference>
<sequence length="128" mass="14213">MKKLVVALDDYADEMEQWAKKGIAGTTMAIYNTAVSLAPVDMGFLRESIDFKFENGGMTGIISVGAEYAIYVEFGTGIFATQGSKAKKIPWTYKNADGEWVTTYGSPAQPFWFPALDAGERYFNKYFS</sequence>
<evidence type="ECO:0000313" key="2">
    <source>
        <dbReference type="Proteomes" id="UP000294843"/>
    </source>
</evidence>
<dbReference type="EMBL" id="SCWF01000015">
    <property type="protein sequence ID" value="TDM12658.1"/>
    <property type="molecule type" value="Genomic_DNA"/>
</dbReference>
<protein>
    <submittedName>
        <fullName evidence="1">HK97 gp10 family phage protein</fullName>
    </submittedName>
</protein>
<accession>A0A4R6BWG1</accession>
<dbReference type="AlphaFoldDB" id="A0A4R6BWG1"/>
<name>A0A4R6BWG1_9STAP</name>
<dbReference type="OrthoDB" id="4457835at2"/>
<keyword evidence="2" id="KW-1185">Reference proteome</keyword>
<dbReference type="Proteomes" id="UP000294843">
    <property type="component" value="Unassembled WGS sequence"/>
</dbReference>
<proteinExistence type="predicted"/>
<organism evidence="1 2">
    <name type="scientific">Macrococcus bovicus</name>
    <dbReference type="NCBI Taxonomy" id="69968"/>
    <lineage>
        <taxon>Bacteria</taxon>
        <taxon>Bacillati</taxon>
        <taxon>Bacillota</taxon>
        <taxon>Bacilli</taxon>
        <taxon>Bacillales</taxon>
        <taxon>Staphylococcaceae</taxon>
        <taxon>Macrococcus</taxon>
    </lineage>
</organism>
<reference evidence="1 2" key="1">
    <citation type="submission" date="2019-01" db="EMBL/GenBank/DDBJ databases">
        <title>Draft genome sequences of the type strains of six Macrococcus species.</title>
        <authorList>
            <person name="Mazhar S."/>
            <person name="Altermann E."/>
            <person name="Hill C."/>
            <person name="Mcauliffe O."/>
        </authorList>
    </citation>
    <scope>NUCLEOTIDE SEQUENCE [LARGE SCALE GENOMIC DNA]</scope>
    <source>
        <strain evidence="1 2">ATCC 51825</strain>
    </source>
</reference>
<evidence type="ECO:0000313" key="1">
    <source>
        <dbReference type="EMBL" id="TDM12658.1"/>
    </source>
</evidence>
<dbReference type="NCBIfam" id="TIGR01725">
    <property type="entry name" value="phge_HK97_gp10"/>
    <property type="match status" value="1"/>
</dbReference>
<dbReference type="InterPro" id="IPR010064">
    <property type="entry name" value="HK97-gp10_tail"/>
</dbReference>
<gene>
    <name evidence="1" type="ORF">ERX55_10395</name>
</gene>
<dbReference type="RefSeq" id="WP_133452523.1">
    <property type="nucleotide sequence ID" value="NZ_SCWF01000015.1"/>
</dbReference>
<comment type="caution">
    <text evidence="1">The sequence shown here is derived from an EMBL/GenBank/DDBJ whole genome shotgun (WGS) entry which is preliminary data.</text>
</comment>